<dbReference type="EMBL" id="JAAGAB010000002">
    <property type="protein sequence ID" value="NDV01377.1"/>
    <property type="molecule type" value="Genomic_DNA"/>
</dbReference>
<protein>
    <submittedName>
        <fullName evidence="3">HigA family addiction module antidote protein</fullName>
    </submittedName>
</protein>
<dbReference type="PROSITE" id="PS50943">
    <property type="entry name" value="HTH_CROC1"/>
    <property type="match status" value="1"/>
</dbReference>
<dbReference type="Proteomes" id="UP000474757">
    <property type="component" value="Unassembled WGS sequence"/>
</dbReference>
<evidence type="ECO:0000259" key="2">
    <source>
        <dbReference type="PROSITE" id="PS50943"/>
    </source>
</evidence>
<dbReference type="CDD" id="cd00093">
    <property type="entry name" value="HTH_XRE"/>
    <property type="match status" value="1"/>
</dbReference>
<dbReference type="NCBIfam" id="TIGR02607">
    <property type="entry name" value="antidote_HigA"/>
    <property type="match status" value="1"/>
</dbReference>
<accession>A0A6B2JS33</accession>
<dbReference type="GO" id="GO:0003677">
    <property type="term" value="F:DNA binding"/>
    <property type="evidence" value="ECO:0007669"/>
    <property type="project" value="UniProtKB-KW"/>
</dbReference>
<dbReference type="Pfam" id="PF01381">
    <property type="entry name" value="HTH_3"/>
    <property type="match status" value="1"/>
</dbReference>
<evidence type="ECO:0000313" key="3">
    <source>
        <dbReference type="EMBL" id="NDV01377.1"/>
    </source>
</evidence>
<feature type="domain" description="HTH cro/C1-type" evidence="2">
    <location>
        <begin position="32"/>
        <end position="77"/>
    </location>
</feature>
<dbReference type="SUPFAM" id="SSF47413">
    <property type="entry name" value="lambda repressor-like DNA-binding domains"/>
    <property type="match status" value="1"/>
</dbReference>
<keyword evidence="1" id="KW-0238">DNA-binding</keyword>
<dbReference type="InterPro" id="IPR010982">
    <property type="entry name" value="Lambda_DNA-bd_dom_sf"/>
</dbReference>
<evidence type="ECO:0000313" key="4">
    <source>
        <dbReference type="Proteomes" id="UP000474757"/>
    </source>
</evidence>
<dbReference type="PANTHER" id="PTHR36924">
    <property type="entry name" value="ANTITOXIN HIGA-1"/>
    <property type="match status" value="1"/>
</dbReference>
<sequence>MPTLPPETPPDRLAPIHPGEVLAEEFLGPLSLSAATLARRLGVPASLVTEIVRGRRGITGDTALRLAEALGTTPDFWMNVQTTWELDVARGPSTRDSLRLTRAMPDRLVATRV</sequence>
<dbReference type="PANTHER" id="PTHR36924:SF1">
    <property type="entry name" value="ANTITOXIN HIGA-1"/>
    <property type="match status" value="1"/>
</dbReference>
<gene>
    <name evidence="3" type="ORF">GZA08_10415</name>
</gene>
<keyword evidence="4" id="KW-1185">Reference proteome</keyword>
<dbReference type="InterPro" id="IPR001387">
    <property type="entry name" value="Cro/C1-type_HTH"/>
</dbReference>
<dbReference type="RefSeq" id="WP_163893143.1">
    <property type="nucleotide sequence ID" value="NZ_JAAFYS010000002.1"/>
</dbReference>
<reference evidence="3 4" key="1">
    <citation type="submission" date="2020-02" db="EMBL/GenBank/DDBJ databases">
        <title>Pseudoroseicyclus tamarix, sp. nov., isolated from offshore sediment of a Tamarix chinensis forest.</title>
        <authorList>
            <person name="Gai Y."/>
        </authorList>
    </citation>
    <scope>NUCLEOTIDE SEQUENCE [LARGE SCALE GENOMIC DNA]</scope>
    <source>
        <strain evidence="3 4">CLL3-39</strain>
    </source>
</reference>
<dbReference type="SMART" id="SM00530">
    <property type="entry name" value="HTH_XRE"/>
    <property type="match status" value="1"/>
</dbReference>
<proteinExistence type="predicted"/>
<evidence type="ECO:0000256" key="1">
    <source>
        <dbReference type="ARBA" id="ARBA00023125"/>
    </source>
</evidence>
<dbReference type="AlphaFoldDB" id="A0A6B2JS33"/>
<name>A0A6B2JS33_9RHOB</name>
<dbReference type="InterPro" id="IPR013430">
    <property type="entry name" value="Toxin_antidote_HigA"/>
</dbReference>
<comment type="caution">
    <text evidence="3">The sequence shown here is derived from an EMBL/GenBank/DDBJ whole genome shotgun (WGS) entry which is preliminary data.</text>
</comment>
<dbReference type="Gene3D" id="1.10.260.40">
    <property type="entry name" value="lambda repressor-like DNA-binding domains"/>
    <property type="match status" value="1"/>
</dbReference>
<organism evidence="3 4">
    <name type="scientific">Pseudoroseicyclus tamaricis</name>
    <dbReference type="NCBI Taxonomy" id="2705421"/>
    <lineage>
        <taxon>Bacteria</taxon>
        <taxon>Pseudomonadati</taxon>
        <taxon>Pseudomonadota</taxon>
        <taxon>Alphaproteobacteria</taxon>
        <taxon>Rhodobacterales</taxon>
        <taxon>Paracoccaceae</taxon>
        <taxon>Pseudoroseicyclus</taxon>
    </lineage>
</organism>